<feature type="compositionally biased region" description="Basic and acidic residues" evidence="1">
    <location>
        <begin position="338"/>
        <end position="350"/>
    </location>
</feature>
<keyword evidence="4" id="KW-1185">Reference proteome</keyword>
<evidence type="ECO:0000313" key="3">
    <source>
        <dbReference type="EMBL" id="KAL3769361.1"/>
    </source>
</evidence>
<protein>
    <submittedName>
        <fullName evidence="3">Uncharacterized protein</fullName>
    </submittedName>
</protein>
<feature type="region of interest" description="Disordered" evidence="1">
    <location>
        <begin position="422"/>
        <end position="449"/>
    </location>
</feature>
<feature type="region of interest" description="Disordered" evidence="1">
    <location>
        <begin position="330"/>
        <end position="350"/>
    </location>
</feature>
<name>A0ABD3N2S7_9STRA</name>
<feature type="chain" id="PRO_5044866175" evidence="2">
    <location>
        <begin position="18"/>
        <end position="467"/>
    </location>
</feature>
<keyword evidence="2" id="KW-0732">Signal</keyword>
<proteinExistence type="predicted"/>
<gene>
    <name evidence="3" type="ORF">ACHAWO_001558</name>
</gene>
<accession>A0ABD3N2S7</accession>
<feature type="compositionally biased region" description="Basic and acidic residues" evidence="1">
    <location>
        <begin position="430"/>
        <end position="446"/>
    </location>
</feature>
<organism evidence="3 4">
    <name type="scientific">Cyclotella atomus</name>
    <dbReference type="NCBI Taxonomy" id="382360"/>
    <lineage>
        <taxon>Eukaryota</taxon>
        <taxon>Sar</taxon>
        <taxon>Stramenopiles</taxon>
        <taxon>Ochrophyta</taxon>
        <taxon>Bacillariophyta</taxon>
        <taxon>Coscinodiscophyceae</taxon>
        <taxon>Thalassiosirophycidae</taxon>
        <taxon>Stephanodiscales</taxon>
        <taxon>Stephanodiscaceae</taxon>
        <taxon>Cyclotella</taxon>
    </lineage>
</organism>
<feature type="signal peptide" evidence="2">
    <location>
        <begin position="1"/>
        <end position="17"/>
    </location>
</feature>
<evidence type="ECO:0000313" key="4">
    <source>
        <dbReference type="Proteomes" id="UP001530400"/>
    </source>
</evidence>
<dbReference type="EMBL" id="JALLPJ020001332">
    <property type="protein sequence ID" value="KAL3769361.1"/>
    <property type="molecule type" value="Genomic_DNA"/>
</dbReference>
<comment type="caution">
    <text evidence="3">The sequence shown here is derived from an EMBL/GenBank/DDBJ whole genome shotgun (WGS) entry which is preliminary data.</text>
</comment>
<sequence>MKLHLPLLLSTITLSAAFLSPPPPTHSTTALYQRSLGFETRNLYTREETEQMKVQSKVRHYIRKIRSKIAITPLGKKVLVSGFEPEDPSATMVLDFLNNEEAKLYFPFDSIVAHVPDGKIAKKRMIGRNARYTGLLDKLEFSEGETLIPTMEQLAGVNSWVVHVAGGDMDVLGKVVEAAEGAVDVKNVAILVSGAGGVDQKALAEMEGMVKSKATSFDYTVVVVPEWNDVPEAQCAYGVVNATDVAEVPFAAGETFSREESLRIVTECLAINGAKGKFVVANAFPDKTSVEGMLIQSMRETGFSRIEEVGMMVMNGSKGCMQLIEDMSKPRATPVDTRTPEEKAAEEAKAEQLRKERRAQMLEEQKVQERQEKIETRARKWAEREFYRRSLRSRLEMRQDEFIQMIWDRALLEGELEMRYDDGDIDPPEMEEKRRQWKEQQREKSKATLAANVQRIQEMMKKEIESY</sequence>
<dbReference type="Proteomes" id="UP001530400">
    <property type="component" value="Unassembled WGS sequence"/>
</dbReference>
<evidence type="ECO:0000256" key="2">
    <source>
        <dbReference type="SAM" id="SignalP"/>
    </source>
</evidence>
<evidence type="ECO:0000256" key="1">
    <source>
        <dbReference type="SAM" id="MobiDB-lite"/>
    </source>
</evidence>
<dbReference type="AlphaFoldDB" id="A0ABD3N2S7"/>
<reference evidence="3 4" key="1">
    <citation type="submission" date="2024-10" db="EMBL/GenBank/DDBJ databases">
        <title>Updated reference genomes for cyclostephanoid diatoms.</title>
        <authorList>
            <person name="Roberts W.R."/>
            <person name="Alverson A.J."/>
        </authorList>
    </citation>
    <scope>NUCLEOTIDE SEQUENCE [LARGE SCALE GENOMIC DNA]</scope>
    <source>
        <strain evidence="3 4">AJA010-31</strain>
    </source>
</reference>